<organism evidence="2 3">
    <name type="scientific">Colocasia esculenta</name>
    <name type="common">Wild taro</name>
    <name type="synonym">Arum esculentum</name>
    <dbReference type="NCBI Taxonomy" id="4460"/>
    <lineage>
        <taxon>Eukaryota</taxon>
        <taxon>Viridiplantae</taxon>
        <taxon>Streptophyta</taxon>
        <taxon>Embryophyta</taxon>
        <taxon>Tracheophyta</taxon>
        <taxon>Spermatophyta</taxon>
        <taxon>Magnoliopsida</taxon>
        <taxon>Liliopsida</taxon>
        <taxon>Araceae</taxon>
        <taxon>Aroideae</taxon>
        <taxon>Colocasieae</taxon>
        <taxon>Colocasia</taxon>
    </lineage>
</organism>
<evidence type="ECO:0000256" key="1">
    <source>
        <dbReference type="SAM" id="Phobius"/>
    </source>
</evidence>
<dbReference type="PANTHER" id="PTHR46610:SF20">
    <property type="entry name" value="OS05G0181300 PROTEIN"/>
    <property type="match status" value="1"/>
</dbReference>
<name>A0A843VJU0_COLES</name>
<dbReference type="OrthoDB" id="737602at2759"/>
<keyword evidence="1" id="KW-1133">Transmembrane helix</keyword>
<accession>A0A843VJU0</accession>
<feature type="transmembrane region" description="Helical" evidence="1">
    <location>
        <begin position="73"/>
        <end position="92"/>
    </location>
</feature>
<gene>
    <name evidence="2" type="ORF">Taro_029427</name>
</gene>
<keyword evidence="1" id="KW-0812">Transmembrane</keyword>
<dbReference type="InterPro" id="IPR045501">
    <property type="entry name" value="DUF6490"/>
</dbReference>
<dbReference type="AlphaFoldDB" id="A0A843VJU0"/>
<comment type="caution">
    <text evidence="2">The sequence shown here is derived from an EMBL/GenBank/DDBJ whole genome shotgun (WGS) entry which is preliminary data.</text>
</comment>
<dbReference type="Pfam" id="PF20100">
    <property type="entry name" value="DUF6490"/>
    <property type="match status" value="1"/>
</dbReference>
<dbReference type="EMBL" id="NMUH01001953">
    <property type="protein sequence ID" value="MQL96748.1"/>
    <property type="molecule type" value="Genomic_DNA"/>
</dbReference>
<protein>
    <submittedName>
        <fullName evidence="2">Uncharacterized protein</fullName>
    </submittedName>
</protein>
<evidence type="ECO:0000313" key="2">
    <source>
        <dbReference type="EMBL" id="MQL96748.1"/>
    </source>
</evidence>
<reference evidence="2" key="1">
    <citation type="submission" date="2017-07" db="EMBL/GenBank/DDBJ databases">
        <title>Taro Niue Genome Assembly and Annotation.</title>
        <authorList>
            <person name="Atibalentja N."/>
            <person name="Keating K."/>
            <person name="Fields C.J."/>
        </authorList>
    </citation>
    <scope>NUCLEOTIDE SEQUENCE</scope>
    <source>
        <strain evidence="2">Niue_2</strain>
        <tissue evidence="2">Leaf</tissue>
    </source>
</reference>
<feature type="transmembrane region" description="Helical" evidence="1">
    <location>
        <begin position="104"/>
        <end position="123"/>
    </location>
</feature>
<dbReference type="Proteomes" id="UP000652761">
    <property type="component" value="Unassembled WGS sequence"/>
</dbReference>
<sequence>MPILIGFNPVLRFISSDPALLFLTFTSGTALYRARGQPWTALFVASAYLNLVSLILCLRLLEGVPRADHRRRRPLQLAVLVLAATLNATFAYQVSKWVTPDGAAVIWFATAAVTACGAFLLCGGDGPPRPGARARAAR</sequence>
<keyword evidence="1" id="KW-0472">Membrane</keyword>
<proteinExistence type="predicted"/>
<dbReference type="PANTHER" id="PTHR46610">
    <property type="entry name" value="OS05G0181300 PROTEIN"/>
    <property type="match status" value="1"/>
</dbReference>
<feature type="transmembrane region" description="Helical" evidence="1">
    <location>
        <begin position="39"/>
        <end position="61"/>
    </location>
</feature>
<keyword evidence="3" id="KW-1185">Reference proteome</keyword>
<evidence type="ECO:0000313" key="3">
    <source>
        <dbReference type="Proteomes" id="UP000652761"/>
    </source>
</evidence>